<dbReference type="Proteomes" id="UP000029264">
    <property type="component" value="Unassembled WGS sequence"/>
</dbReference>
<keyword evidence="2" id="KW-0436">Ligase</keyword>
<protein>
    <submittedName>
        <fullName evidence="2">NAD-dependent DNA ligase</fullName>
    </submittedName>
</protein>
<dbReference type="STRING" id="1515746.HR45_02975"/>
<evidence type="ECO:0000259" key="1">
    <source>
        <dbReference type="PROSITE" id="PS50172"/>
    </source>
</evidence>
<evidence type="ECO:0000313" key="3">
    <source>
        <dbReference type="Proteomes" id="UP000029264"/>
    </source>
</evidence>
<dbReference type="CDD" id="cd17748">
    <property type="entry name" value="BRCT_DNA_ligase_like"/>
    <property type="match status" value="1"/>
</dbReference>
<dbReference type="Pfam" id="PF00533">
    <property type="entry name" value="BRCT"/>
    <property type="match status" value="1"/>
</dbReference>
<dbReference type="Gene3D" id="3.40.50.10190">
    <property type="entry name" value="BRCT domain"/>
    <property type="match status" value="1"/>
</dbReference>
<dbReference type="GO" id="GO:0016874">
    <property type="term" value="F:ligase activity"/>
    <property type="evidence" value="ECO:0007669"/>
    <property type="project" value="UniProtKB-KW"/>
</dbReference>
<sequence length="201" mass="22259">MDLFLRFNSKNVQDRQMDTLIGMCKGLMADGVLVQAEAEFLQAWLVQNSFNENPIIKNLLDKVTSMLSDGVLDATESAELFQLLKQLTGESSELGELAKTSNLPVNTPQPNLIFENHVFLFTGTCAFGTRRQCEDAILKLGGRLAGGVTKSLDYLVLGSYVTDSWAHESFGRKIEKAMAYREDGIPLAIVTEEHWINQAGL</sequence>
<dbReference type="eggNOG" id="COG0272">
    <property type="taxonomic scope" value="Bacteria"/>
</dbReference>
<dbReference type="OrthoDB" id="5451971at2"/>
<dbReference type="PROSITE" id="PS50172">
    <property type="entry name" value="BRCT"/>
    <property type="match status" value="1"/>
</dbReference>
<dbReference type="EMBL" id="JPEO01000002">
    <property type="protein sequence ID" value="KFZ38424.1"/>
    <property type="molecule type" value="Genomic_DNA"/>
</dbReference>
<dbReference type="InterPro" id="IPR036420">
    <property type="entry name" value="BRCT_dom_sf"/>
</dbReference>
<organism evidence="2 3">
    <name type="scientific">Shewanella mangrovi</name>
    <dbReference type="NCBI Taxonomy" id="1515746"/>
    <lineage>
        <taxon>Bacteria</taxon>
        <taxon>Pseudomonadati</taxon>
        <taxon>Pseudomonadota</taxon>
        <taxon>Gammaproteobacteria</taxon>
        <taxon>Alteromonadales</taxon>
        <taxon>Shewanellaceae</taxon>
        <taxon>Shewanella</taxon>
    </lineage>
</organism>
<comment type="caution">
    <text evidence="2">The sequence shown here is derived from an EMBL/GenBank/DDBJ whole genome shotgun (WGS) entry which is preliminary data.</text>
</comment>
<dbReference type="SUPFAM" id="SSF52113">
    <property type="entry name" value="BRCT domain"/>
    <property type="match status" value="1"/>
</dbReference>
<gene>
    <name evidence="2" type="ORF">HR45_02975</name>
</gene>
<feature type="domain" description="BRCT" evidence="1">
    <location>
        <begin position="109"/>
        <end position="201"/>
    </location>
</feature>
<dbReference type="InterPro" id="IPR001357">
    <property type="entry name" value="BRCT_dom"/>
</dbReference>
<keyword evidence="3" id="KW-1185">Reference proteome</keyword>
<reference evidence="2 3" key="1">
    <citation type="submission" date="2014-06" db="EMBL/GenBank/DDBJ databases">
        <title>Shewanella sp. YQH10.</title>
        <authorList>
            <person name="Liu Y."/>
            <person name="Zeng R."/>
        </authorList>
    </citation>
    <scope>NUCLEOTIDE SEQUENCE [LARGE SCALE GENOMIC DNA]</scope>
    <source>
        <strain evidence="2 3">YQH10</strain>
    </source>
</reference>
<name>A0A094JK44_9GAMM</name>
<dbReference type="AlphaFoldDB" id="A0A094JK44"/>
<accession>A0A094JK44</accession>
<proteinExistence type="predicted"/>
<evidence type="ECO:0000313" key="2">
    <source>
        <dbReference type="EMBL" id="KFZ38424.1"/>
    </source>
</evidence>